<dbReference type="eggNOG" id="COG1061">
    <property type="taxonomic scope" value="Bacteria"/>
</dbReference>
<reference evidence="2 3" key="1">
    <citation type="submission" date="2014-03" db="EMBL/GenBank/DDBJ databases">
        <title>Genomics of Bifidobacteria.</title>
        <authorList>
            <person name="Ventura M."/>
            <person name="Milani C."/>
            <person name="Lugli G.A."/>
        </authorList>
    </citation>
    <scope>NUCLEOTIDE SEQUENCE [LARGE SCALE GENOMIC DNA]</scope>
    <source>
        <strain evidence="2 3">LMG 10510</strain>
    </source>
</reference>
<dbReference type="InterPro" id="IPR011639">
    <property type="entry name" value="MethylTrfase_TaqI-like_dom"/>
</dbReference>
<dbReference type="SUPFAM" id="SSF53335">
    <property type="entry name" value="S-adenosyl-L-methionine-dependent methyltransferases"/>
    <property type="match status" value="1"/>
</dbReference>
<keyword evidence="2" id="KW-0255">Endonuclease</keyword>
<dbReference type="GO" id="GO:0006304">
    <property type="term" value="P:DNA modification"/>
    <property type="evidence" value="ECO:0007669"/>
    <property type="project" value="InterPro"/>
</dbReference>
<keyword evidence="2" id="KW-0540">Nuclease</keyword>
<proteinExistence type="predicted"/>
<dbReference type="InterPro" id="IPR002052">
    <property type="entry name" value="DNA_methylase_N6_adenine_CS"/>
</dbReference>
<dbReference type="EMBL" id="JGYU01000005">
    <property type="protein sequence ID" value="KFI57383.1"/>
    <property type="molecule type" value="Genomic_DNA"/>
</dbReference>
<evidence type="ECO:0000259" key="1">
    <source>
        <dbReference type="Pfam" id="PF07669"/>
    </source>
</evidence>
<dbReference type="GO" id="GO:0003676">
    <property type="term" value="F:nucleic acid binding"/>
    <property type="evidence" value="ECO:0007669"/>
    <property type="project" value="InterPro"/>
</dbReference>
<keyword evidence="2" id="KW-0378">Hydrolase</keyword>
<gene>
    <name evidence="2" type="ORF">BCHO_0802</name>
</gene>
<comment type="caution">
    <text evidence="2">The sequence shown here is derived from an EMBL/GenBank/DDBJ whole genome shotgun (WGS) entry which is preliminary data.</text>
</comment>
<accession>A0A087AF33</accession>
<feature type="domain" description="Type II methyltransferase M.TaqI-like" evidence="1">
    <location>
        <begin position="348"/>
        <end position="446"/>
    </location>
</feature>
<dbReference type="PROSITE" id="PS00092">
    <property type="entry name" value="N6_MTASE"/>
    <property type="match status" value="1"/>
</dbReference>
<name>A0A087AF33_9BIFI</name>
<dbReference type="GO" id="GO:0032259">
    <property type="term" value="P:methylation"/>
    <property type="evidence" value="ECO:0007669"/>
    <property type="project" value="InterPro"/>
</dbReference>
<keyword evidence="3" id="KW-1185">Reference proteome</keyword>
<dbReference type="GO" id="GO:0004519">
    <property type="term" value="F:endonuclease activity"/>
    <property type="evidence" value="ECO:0007669"/>
    <property type="project" value="UniProtKB-KW"/>
</dbReference>
<dbReference type="AlphaFoldDB" id="A0A087AF33"/>
<evidence type="ECO:0000313" key="2">
    <source>
        <dbReference type="EMBL" id="KFI57383.1"/>
    </source>
</evidence>
<evidence type="ECO:0000313" key="3">
    <source>
        <dbReference type="Proteomes" id="UP000028995"/>
    </source>
</evidence>
<dbReference type="RefSeq" id="WP_024540844.1">
    <property type="nucleotide sequence ID" value="NZ_JGYU01000005.1"/>
</dbReference>
<protein>
    <submittedName>
        <fullName evidence="2">Eco57I restriction endonuclease</fullName>
    </submittedName>
</protein>
<dbReference type="Pfam" id="PF07669">
    <property type="entry name" value="Eco57I"/>
    <property type="match status" value="1"/>
</dbReference>
<dbReference type="GO" id="GO:0009007">
    <property type="term" value="F:site-specific DNA-methyltransferase (adenine-specific) activity"/>
    <property type="evidence" value="ECO:0007669"/>
    <property type="project" value="UniProtKB-EC"/>
</dbReference>
<dbReference type="InterPro" id="IPR029063">
    <property type="entry name" value="SAM-dependent_MTases_sf"/>
</dbReference>
<dbReference type="eggNOG" id="COG1002">
    <property type="taxonomic scope" value="Bacteria"/>
</dbReference>
<dbReference type="Proteomes" id="UP000028995">
    <property type="component" value="Unassembled WGS sequence"/>
</dbReference>
<dbReference type="STRING" id="35760.BCHO_0802"/>
<organism evidence="2 3">
    <name type="scientific">Bifidobacterium choerinum</name>
    <dbReference type="NCBI Taxonomy" id="35760"/>
    <lineage>
        <taxon>Bacteria</taxon>
        <taxon>Bacillati</taxon>
        <taxon>Actinomycetota</taxon>
        <taxon>Actinomycetes</taxon>
        <taxon>Bifidobacteriales</taxon>
        <taxon>Bifidobacteriaceae</taxon>
        <taxon>Bifidobacterium</taxon>
    </lineage>
</organism>
<sequence length="719" mass="81858">MTEPIHDISVEGFIESFDRRYPTFILKTLLRDRTTGRNIIWADNEYEALGDGYMGDDEITVEKITGMNSGVIKPRIAKEQERQSQRTKSRAEVFTPSWLCNQMNNDLDEVWFGRRDVFNTEIVADGGANTWTPTSDPIEFPKSKGHGWRAYVEAPRLEITCGEAPFVCSRYDTVTGDELSVGERVGFLDRKLRVVTEKTKTRKEWVRRALDALRATYGFEYQGDNLLIARINVFETFAEHLRDRWGSDPQQDELEQAAWIVSWNFWQMNGRTYAVPTNKMGAEVESTLGTFEEPEPKPIQPSLFDLFEGVFSDEINKEIEEEEPKETVPLCVIYDWRNGEPFEFASLKGKASDMGKKFYAVIGNPPYQEENSQAKPKSNGQKPMTNIFQYFQEVTDQVTSDCAVLIYPGGRWIHQSGKGMKTFGHKQINDCHLSVVKLFPDASELFGDAAQLADGITIVVKDYRKKEPGFKYIYSKAGNETAVQALNPGDKLMPLDPNDLPLVQKIDESVRELGIGFLHDAILPRSLFPIESNFVENNPNLVRKYENDAAVDYSHEIKLFTNDKAGKTGRAMWFVAERSIITKNQHLIDEWQVVVSSANAGGQKRDNQLEIIDNHSAFGRSRVALRSFKTNDEAINFYRYVKTYIIRYAFLLTDEALTSLGKEVPDLGDYSNENSLINFDKDIDQQLCELLGIEDHEFSYIKNRVDSIRNGSSSESGVN</sequence>